<dbReference type="GO" id="GO:0016020">
    <property type="term" value="C:membrane"/>
    <property type="evidence" value="ECO:0007669"/>
    <property type="project" value="UniProtKB-SubCell"/>
</dbReference>
<dbReference type="Gene3D" id="3.40.190.10">
    <property type="entry name" value="Periplasmic binding protein-like II"/>
    <property type="match status" value="1"/>
</dbReference>
<evidence type="ECO:0000259" key="13">
    <source>
        <dbReference type="SMART" id="SM00079"/>
    </source>
</evidence>
<protein>
    <recommendedName>
        <fullName evidence="13">Ionotropic glutamate receptor C-terminal domain-containing protein</fullName>
    </recommendedName>
</protein>
<feature type="domain" description="Ionotropic glutamate receptor C-terminal" evidence="13">
    <location>
        <begin position="66"/>
        <end position="398"/>
    </location>
</feature>
<name>A0AAP0DPW7_9ASTR</name>
<keyword evidence="6 11" id="KW-0472">Membrane</keyword>
<accession>A0AAP0DPW7</accession>
<evidence type="ECO:0000256" key="12">
    <source>
        <dbReference type="SAM" id="SignalP"/>
    </source>
</evidence>
<evidence type="ECO:0000256" key="11">
    <source>
        <dbReference type="SAM" id="Phobius"/>
    </source>
</evidence>
<feature type="signal peptide" evidence="12">
    <location>
        <begin position="1"/>
        <end position="28"/>
    </location>
</feature>
<evidence type="ECO:0000313" key="14">
    <source>
        <dbReference type="EMBL" id="KAK9076792.1"/>
    </source>
</evidence>
<gene>
    <name evidence="14" type="ORF">SSX86_005126</name>
</gene>
<organism evidence="14 15">
    <name type="scientific">Deinandra increscens subsp. villosa</name>
    <dbReference type="NCBI Taxonomy" id="3103831"/>
    <lineage>
        <taxon>Eukaryota</taxon>
        <taxon>Viridiplantae</taxon>
        <taxon>Streptophyta</taxon>
        <taxon>Embryophyta</taxon>
        <taxon>Tracheophyta</taxon>
        <taxon>Spermatophyta</taxon>
        <taxon>Magnoliopsida</taxon>
        <taxon>eudicotyledons</taxon>
        <taxon>Gunneridae</taxon>
        <taxon>Pentapetalae</taxon>
        <taxon>asterids</taxon>
        <taxon>campanulids</taxon>
        <taxon>Asterales</taxon>
        <taxon>Asteraceae</taxon>
        <taxon>Asteroideae</taxon>
        <taxon>Heliantheae alliance</taxon>
        <taxon>Madieae</taxon>
        <taxon>Madiinae</taxon>
        <taxon>Deinandra</taxon>
    </lineage>
</organism>
<dbReference type="SMART" id="SM00079">
    <property type="entry name" value="PBPe"/>
    <property type="match status" value="1"/>
</dbReference>
<feature type="transmembrane region" description="Helical" evidence="11">
    <location>
        <begin position="419"/>
        <end position="441"/>
    </location>
</feature>
<dbReference type="Proteomes" id="UP001408789">
    <property type="component" value="Unassembled WGS sequence"/>
</dbReference>
<evidence type="ECO:0000256" key="7">
    <source>
        <dbReference type="ARBA" id="ARBA00023170"/>
    </source>
</evidence>
<keyword evidence="8" id="KW-0325">Glycoprotein</keyword>
<keyword evidence="10" id="KW-0407">Ion channel</keyword>
<dbReference type="Pfam" id="PF00060">
    <property type="entry name" value="Lig_chan"/>
    <property type="match status" value="1"/>
</dbReference>
<reference evidence="14 15" key="1">
    <citation type="submission" date="2024-04" db="EMBL/GenBank/DDBJ databases">
        <title>The reference genome of an endangered Asteraceae, Deinandra increscens subsp. villosa, native to the Central Coast of California.</title>
        <authorList>
            <person name="Guilliams M."/>
            <person name="Hasenstab-Lehman K."/>
            <person name="Meyer R."/>
            <person name="Mcevoy S."/>
        </authorList>
    </citation>
    <scope>NUCLEOTIDE SEQUENCE [LARGE SCALE GENOMIC DNA]</scope>
    <source>
        <tissue evidence="14">Leaf</tissue>
    </source>
</reference>
<dbReference type="EMBL" id="JBCNJP010000007">
    <property type="protein sequence ID" value="KAK9076792.1"/>
    <property type="molecule type" value="Genomic_DNA"/>
</dbReference>
<comment type="subcellular location">
    <subcellularLocation>
        <location evidence="1">Membrane</location>
        <topology evidence="1">Multi-pass membrane protein</topology>
    </subcellularLocation>
</comment>
<keyword evidence="9" id="KW-1071">Ligand-gated ion channel</keyword>
<dbReference type="AlphaFoldDB" id="A0AAP0DPW7"/>
<keyword evidence="3 11" id="KW-0812">Transmembrane</keyword>
<evidence type="ECO:0000256" key="3">
    <source>
        <dbReference type="ARBA" id="ARBA00022692"/>
    </source>
</evidence>
<feature type="transmembrane region" description="Helical" evidence="11">
    <location>
        <begin position="249"/>
        <end position="273"/>
    </location>
</feature>
<dbReference type="InterPro" id="IPR015683">
    <property type="entry name" value="Ionotropic_Glu_rcpt"/>
</dbReference>
<dbReference type="Gene3D" id="1.10.287.70">
    <property type="match status" value="1"/>
</dbReference>
<feature type="transmembrane region" description="Helical" evidence="11">
    <location>
        <begin position="187"/>
        <end position="207"/>
    </location>
</feature>
<keyword evidence="5" id="KW-0406">Ion transport</keyword>
<dbReference type="GO" id="GO:0015276">
    <property type="term" value="F:ligand-gated monoatomic ion channel activity"/>
    <property type="evidence" value="ECO:0007669"/>
    <property type="project" value="InterPro"/>
</dbReference>
<evidence type="ECO:0000256" key="5">
    <source>
        <dbReference type="ARBA" id="ARBA00023065"/>
    </source>
</evidence>
<keyword evidence="7" id="KW-0675">Receptor</keyword>
<sequence>MGNKGCTASLVFFFTLLYFNCLVVTVKASTIDTSSHRGSQVDLCADIVGPEWNLTKEGKSPCPNLVVWVPKKPLTEFVKLNEHNEVEGGFSVAVFCHAIHLLPFSVRPIFKPFVNEKGEMNGTYDQLVQHIEGQRCQAVAGDVTIRGNRAQYVSFTVPYLSAEIYMLVRATNEWNQTLWTFLKPFSITLWFALVCACILTGIALALLEYRAGNRKFGGPFYRQLIMVIWFPISTFFFHEGKIRNKCSKVVLVVWLCMIFIVLEIFTATLSSWLTLDQLRPTLPTNYEHVGYPRGSFIKDLIMEKYKCKGKLPLNGFEEFEKALSNGSVNAIFDHLPYIDLFLAKYGSGYMKYGPIQQEAGIAFALPIGSELLEPFSRSVINVVESDIMTDMKRKYLGLSTPYKPQPNQALPKNLDVQSFIGLFIFMAIVCIAAIILSEILLRRKNTKVGIEEDEEPVDQISGQVQVKINEDNRCIYIFLGA</sequence>
<dbReference type="InterPro" id="IPR001320">
    <property type="entry name" value="Iontro_rcpt_C"/>
</dbReference>
<keyword evidence="15" id="KW-1185">Reference proteome</keyword>
<evidence type="ECO:0000313" key="15">
    <source>
        <dbReference type="Proteomes" id="UP001408789"/>
    </source>
</evidence>
<evidence type="ECO:0000256" key="6">
    <source>
        <dbReference type="ARBA" id="ARBA00023136"/>
    </source>
</evidence>
<keyword evidence="2" id="KW-0813">Transport</keyword>
<evidence type="ECO:0000256" key="8">
    <source>
        <dbReference type="ARBA" id="ARBA00023180"/>
    </source>
</evidence>
<feature type="chain" id="PRO_5042922882" description="Ionotropic glutamate receptor C-terminal domain-containing protein" evidence="12">
    <location>
        <begin position="29"/>
        <end position="481"/>
    </location>
</feature>
<comment type="caution">
    <text evidence="14">The sequence shown here is derived from an EMBL/GenBank/DDBJ whole genome shotgun (WGS) entry which is preliminary data.</text>
</comment>
<evidence type="ECO:0000256" key="9">
    <source>
        <dbReference type="ARBA" id="ARBA00023286"/>
    </source>
</evidence>
<evidence type="ECO:0000256" key="1">
    <source>
        <dbReference type="ARBA" id="ARBA00004141"/>
    </source>
</evidence>
<evidence type="ECO:0000256" key="10">
    <source>
        <dbReference type="ARBA" id="ARBA00023303"/>
    </source>
</evidence>
<evidence type="ECO:0000256" key="4">
    <source>
        <dbReference type="ARBA" id="ARBA00022989"/>
    </source>
</evidence>
<keyword evidence="4 11" id="KW-1133">Transmembrane helix</keyword>
<keyword evidence="12" id="KW-0732">Signal</keyword>
<dbReference type="PANTHER" id="PTHR18966">
    <property type="entry name" value="IONOTROPIC GLUTAMATE RECEPTOR"/>
    <property type="match status" value="1"/>
</dbReference>
<proteinExistence type="predicted"/>
<feature type="transmembrane region" description="Helical" evidence="11">
    <location>
        <begin position="219"/>
        <end position="237"/>
    </location>
</feature>
<dbReference type="SUPFAM" id="SSF53850">
    <property type="entry name" value="Periplasmic binding protein-like II"/>
    <property type="match status" value="1"/>
</dbReference>
<evidence type="ECO:0000256" key="2">
    <source>
        <dbReference type="ARBA" id="ARBA00022448"/>
    </source>
</evidence>